<protein>
    <submittedName>
        <fullName evidence="1">Uncharacterized protein</fullName>
    </submittedName>
</protein>
<gene>
    <name evidence="1" type="ORF">GOP47_0006144</name>
</gene>
<name>A0A9D4ZK15_ADICA</name>
<organism evidence="1 2">
    <name type="scientific">Adiantum capillus-veneris</name>
    <name type="common">Maidenhair fern</name>
    <dbReference type="NCBI Taxonomy" id="13818"/>
    <lineage>
        <taxon>Eukaryota</taxon>
        <taxon>Viridiplantae</taxon>
        <taxon>Streptophyta</taxon>
        <taxon>Embryophyta</taxon>
        <taxon>Tracheophyta</taxon>
        <taxon>Polypodiopsida</taxon>
        <taxon>Polypodiidae</taxon>
        <taxon>Polypodiales</taxon>
        <taxon>Pteridineae</taxon>
        <taxon>Pteridaceae</taxon>
        <taxon>Vittarioideae</taxon>
        <taxon>Adiantum</taxon>
    </lineage>
</organism>
<dbReference type="OrthoDB" id="1917254at2759"/>
<proteinExistence type="predicted"/>
<evidence type="ECO:0000313" key="2">
    <source>
        <dbReference type="Proteomes" id="UP000886520"/>
    </source>
</evidence>
<reference evidence="1" key="1">
    <citation type="submission" date="2021-01" db="EMBL/GenBank/DDBJ databases">
        <title>Adiantum capillus-veneris genome.</title>
        <authorList>
            <person name="Fang Y."/>
            <person name="Liao Q."/>
        </authorList>
    </citation>
    <scope>NUCLEOTIDE SEQUENCE</scope>
    <source>
        <strain evidence="1">H3</strain>
        <tissue evidence="1">Leaf</tissue>
    </source>
</reference>
<accession>A0A9D4ZK15</accession>
<keyword evidence="2" id="KW-1185">Reference proteome</keyword>
<sequence length="171" mass="19192">MLLIQGRAKPLGYHMSKGESTCGEHELWRPVYDTTTDDAGGRNWWFCMTMMAALAGWWLTDSFTVAPLCLRKENQGLRYWRFFWISLISFGSPPVRASNPLIYMMYISHKRKPLPQNYTCKSGGNSTDKKSSSCGTSYVSKPFVRIEGLSINCSHMGGIAISAAFVDTAKL</sequence>
<evidence type="ECO:0000313" key="1">
    <source>
        <dbReference type="EMBL" id="KAI5078473.1"/>
    </source>
</evidence>
<dbReference type="EMBL" id="JABFUD020000006">
    <property type="protein sequence ID" value="KAI5078473.1"/>
    <property type="molecule type" value="Genomic_DNA"/>
</dbReference>
<comment type="caution">
    <text evidence="1">The sequence shown here is derived from an EMBL/GenBank/DDBJ whole genome shotgun (WGS) entry which is preliminary data.</text>
</comment>
<dbReference type="AlphaFoldDB" id="A0A9D4ZK15"/>
<dbReference type="Proteomes" id="UP000886520">
    <property type="component" value="Chromosome 6"/>
</dbReference>